<dbReference type="Pfam" id="PF12797">
    <property type="entry name" value="Fer4_2"/>
    <property type="match status" value="1"/>
</dbReference>
<dbReference type="InterPro" id="IPR050954">
    <property type="entry name" value="ET_IronSulfur_Cluster-Binding"/>
</dbReference>
<dbReference type="InterPro" id="IPR017896">
    <property type="entry name" value="4Fe4S_Fe-S-bd"/>
</dbReference>
<accession>A0ABS2DVP4</accession>
<dbReference type="RefSeq" id="WP_205104134.1">
    <property type="nucleotide sequence ID" value="NZ_JACJJC010000020.1"/>
</dbReference>
<keyword evidence="7" id="KW-1185">Reference proteome</keyword>
<feature type="domain" description="4Fe-4S ferredoxin-type" evidence="5">
    <location>
        <begin position="4"/>
        <end position="34"/>
    </location>
</feature>
<comment type="caution">
    <text evidence="6">The sequence shown here is derived from an EMBL/GenBank/DDBJ whole genome shotgun (WGS) entry which is preliminary data.</text>
</comment>
<dbReference type="Gene3D" id="3.30.70.20">
    <property type="match status" value="2"/>
</dbReference>
<dbReference type="InterPro" id="IPR017900">
    <property type="entry name" value="4Fe4S_Fe_S_CS"/>
</dbReference>
<evidence type="ECO:0000256" key="3">
    <source>
        <dbReference type="ARBA" id="ARBA00023004"/>
    </source>
</evidence>
<feature type="domain" description="4Fe-4S ferredoxin-type" evidence="5">
    <location>
        <begin position="82"/>
        <end position="111"/>
    </location>
</feature>
<protein>
    <submittedName>
        <fullName evidence="6">4Fe-4S dicluster domain-containing protein</fullName>
    </submittedName>
</protein>
<dbReference type="PROSITE" id="PS00198">
    <property type="entry name" value="4FE4S_FER_1"/>
    <property type="match status" value="1"/>
</dbReference>
<keyword evidence="4" id="KW-0411">Iron-sulfur</keyword>
<dbReference type="SUPFAM" id="SSF54862">
    <property type="entry name" value="4Fe-4S ferredoxins"/>
    <property type="match status" value="1"/>
</dbReference>
<evidence type="ECO:0000256" key="1">
    <source>
        <dbReference type="ARBA" id="ARBA00022485"/>
    </source>
</evidence>
<keyword evidence="2" id="KW-0479">Metal-binding</keyword>
<keyword evidence="1" id="KW-0004">4Fe-4S</keyword>
<evidence type="ECO:0000259" key="5">
    <source>
        <dbReference type="PROSITE" id="PS51379"/>
    </source>
</evidence>
<dbReference type="PANTHER" id="PTHR43177">
    <property type="entry name" value="PROTEIN NRFC"/>
    <property type="match status" value="1"/>
</dbReference>
<reference evidence="6 7" key="1">
    <citation type="journal article" date="2021" name="Sci. Rep.">
        <title>The distribution of antibiotic resistance genes in chicken gut microbiota commensals.</title>
        <authorList>
            <person name="Juricova H."/>
            <person name="Matiasovicova J."/>
            <person name="Kubasova T."/>
            <person name="Cejkova D."/>
            <person name="Rychlik I."/>
        </authorList>
    </citation>
    <scope>NUCLEOTIDE SEQUENCE [LARGE SCALE GENOMIC DNA]</scope>
    <source>
        <strain evidence="6 7">An829</strain>
    </source>
</reference>
<name>A0ABS2DVP4_9BURK</name>
<dbReference type="Pfam" id="PF13247">
    <property type="entry name" value="Fer4_11"/>
    <property type="match status" value="1"/>
</dbReference>
<evidence type="ECO:0000256" key="4">
    <source>
        <dbReference type="ARBA" id="ARBA00023014"/>
    </source>
</evidence>
<dbReference type="CDD" id="cd10551">
    <property type="entry name" value="PsrB"/>
    <property type="match status" value="1"/>
</dbReference>
<dbReference type="Proteomes" id="UP000715095">
    <property type="component" value="Unassembled WGS sequence"/>
</dbReference>
<feature type="domain" description="4Fe-4S ferredoxin-type" evidence="5">
    <location>
        <begin position="50"/>
        <end position="81"/>
    </location>
</feature>
<sequence>MTQKTFVIDLDRCTGCMACEVACKQENGVPLGVYYNKVHTIGPVGTFPDIKQYFLPHICQVCKDAPCVKVCPTKATYRTEDGQILVDKEKCIGCRACMAACPYGARTFNPETKVVEKCTACNHLQQAGELPACVKVCCAHARFFGDIDDPESDVSKAIAAAGPENVHSMPDSGNHPTVRYILHKKFGEWTKNPPKMIP</sequence>
<proteinExistence type="predicted"/>
<dbReference type="EMBL" id="JACJJC010000020">
    <property type="protein sequence ID" value="MBM6704800.1"/>
    <property type="molecule type" value="Genomic_DNA"/>
</dbReference>
<evidence type="ECO:0000256" key="2">
    <source>
        <dbReference type="ARBA" id="ARBA00022723"/>
    </source>
</evidence>
<organism evidence="6 7">
    <name type="scientific">Sutterella massiliensis</name>
    <dbReference type="NCBI Taxonomy" id="1816689"/>
    <lineage>
        <taxon>Bacteria</taxon>
        <taxon>Pseudomonadati</taxon>
        <taxon>Pseudomonadota</taxon>
        <taxon>Betaproteobacteria</taxon>
        <taxon>Burkholderiales</taxon>
        <taxon>Sutterellaceae</taxon>
        <taxon>Sutterella</taxon>
    </lineage>
</organism>
<dbReference type="PROSITE" id="PS51379">
    <property type="entry name" value="4FE4S_FER_2"/>
    <property type="match status" value="3"/>
</dbReference>
<evidence type="ECO:0000313" key="7">
    <source>
        <dbReference type="Proteomes" id="UP000715095"/>
    </source>
</evidence>
<keyword evidence="3" id="KW-0408">Iron</keyword>
<dbReference type="PANTHER" id="PTHR43177:SF3">
    <property type="entry name" value="PROTEIN NRFC HOMOLOG"/>
    <property type="match status" value="1"/>
</dbReference>
<gene>
    <name evidence="6" type="ORF">H6A60_09930</name>
</gene>
<evidence type="ECO:0000313" key="6">
    <source>
        <dbReference type="EMBL" id="MBM6704800.1"/>
    </source>
</evidence>